<keyword evidence="3" id="KW-1185">Reference proteome</keyword>
<evidence type="ECO:0000259" key="1">
    <source>
        <dbReference type="Pfam" id="PF25568"/>
    </source>
</evidence>
<feature type="domain" description="AAA+ ATPase At3g28540-like C-terminal" evidence="1">
    <location>
        <begin position="4"/>
        <end position="38"/>
    </location>
</feature>
<evidence type="ECO:0000313" key="3">
    <source>
        <dbReference type="Proteomes" id="UP001227230"/>
    </source>
</evidence>
<evidence type="ECO:0000313" key="2">
    <source>
        <dbReference type="EMBL" id="WJZ81572.1"/>
    </source>
</evidence>
<gene>
    <name evidence="2" type="ORF">VitviT2T_001410</name>
</gene>
<proteinExistence type="predicted"/>
<protein>
    <recommendedName>
        <fullName evidence="1">AAA+ ATPase At3g28540-like C-terminal domain-containing protein</fullName>
    </recommendedName>
</protein>
<accession>A0ABY9BGA1</accession>
<dbReference type="InterPro" id="IPR058017">
    <property type="entry name" value="At3g28540-like_C"/>
</dbReference>
<dbReference type="Gene3D" id="6.10.280.40">
    <property type="match status" value="1"/>
</dbReference>
<dbReference type="Pfam" id="PF25568">
    <property type="entry name" value="AAA_lid_At3g28540"/>
    <property type="match status" value="1"/>
</dbReference>
<organism evidence="2 3">
    <name type="scientific">Vitis vinifera</name>
    <name type="common">Grape</name>
    <dbReference type="NCBI Taxonomy" id="29760"/>
    <lineage>
        <taxon>Eukaryota</taxon>
        <taxon>Viridiplantae</taxon>
        <taxon>Streptophyta</taxon>
        <taxon>Embryophyta</taxon>
        <taxon>Tracheophyta</taxon>
        <taxon>Spermatophyta</taxon>
        <taxon>Magnoliopsida</taxon>
        <taxon>eudicotyledons</taxon>
        <taxon>Gunneridae</taxon>
        <taxon>Pentapetalae</taxon>
        <taxon>rosids</taxon>
        <taxon>Vitales</taxon>
        <taxon>Vitaceae</taxon>
        <taxon>Viteae</taxon>
        <taxon>Vitis</taxon>
    </lineage>
</organism>
<reference evidence="2 3" key="1">
    <citation type="journal article" date="2023" name="Hortic Res">
        <title>The complete reference genome for grapevine (Vitis vinifera L.) genetics and breeding.</title>
        <authorList>
            <person name="Shi X."/>
            <person name="Cao S."/>
            <person name="Wang X."/>
            <person name="Huang S."/>
            <person name="Wang Y."/>
            <person name="Liu Z."/>
            <person name="Liu W."/>
            <person name="Leng X."/>
            <person name="Peng Y."/>
            <person name="Wang N."/>
            <person name="Wang Y."/>
            <person name="Ma Z."/>
            <person name="Xu X."/>
            <person name="Zhang F."/>
            <person name="Xue H."/>
            <person name="Zhong H."/>
            <person name="Wang Y."/>
            <person name="Zhang K."/>
            <person name="Velt A."/>
            <person name="Avia K."/>
            <person name="Holtgrawe D."/>
            <person name="Grimplet J."/>
            <person name="Matus J.T."/>
            <person name="Ware D."/>
            <person name="Wu X."/>
            <person name="Wang H."/>
            <person name="Liu C."/>
            <person name="Fang Y."/>
            <person name="Rustenholz C."/>
            <person name="Cheng Z."/>
            <person name="Xiao H."/>
            <person name="Zhou Y."/>
        </authorList>
    </citation>
    <scope>NUCLEOTIDE SEQUENCE [LARGE SCALE GENOMIC DNA]</scope>
    <source>
        <strain evidence="3">cv. Pinot noir / PN40024</strain>
        <tissue evidence="2">Leaf</tissue>
    </source>
</reference>
<name>A0ABY9BGA1_VITVI</name>
<sequence>MSYCTPSGFKILAANYLNINSHPLYTKIEELMIEVEVTQQRLQKSSRNAKKSMLLLKELSNSWKGRRCRGSKETRWVLKKMKKTIRAKGRH</sequence>
<dbReference type="Proteomes" id="UP001227230">
    <property type="component" value="Chromosome 1"/>
</dbReference>
<dbReference type="EMBL" id="CP126648">
    <property type="protein sequence ID" value="WJZ81572.1"/>
    <property type="molecule type" value="Genomic_DNA"/>
</dbReference>